<proteinExistence type="predicted"/>
<dbReference type="Ensembl" id="ENSPMET00000019867.1">
    <property type="protein sequence ID" value="ENSPMEP00000012459.1"/>
    <property type="gene ID" value="ENSPMEG00000014770.1"/>
</dbReference>
<dbReference type="InterPro" id="IPR051950">
    <property type="entry name" value="Dev_reg/Prot_inhib"/>
</dbReference>
<sequence>STGDPSILILSLLFAEELERPKTHCERYRDSIQTSSDGLPPPGIYIPQCDENGLYLSQQCHGSTGYCWCVNSSGQERIGTRTGPGSLRNLIISHLTKCINCCVLTLA</sequence>
<reference evidence="8" key="2">
    <citation type="submission" date="2025-09" db="UniProtKB">
        <authorList>
            <consortium name="Ensembl"/>
        </authorList>
    </citation>
    <scope>IDENTIFICATION</scope>
</reference>
<keyword evidence="5" id="KW-0325">Glycoprotein</keyword>
<dbReference type="GO" id="GO:0007160">
    <property type="term" value="P:cell-matrix adhesion"/>
    <property type="evidence" value="ECO:0007669"/>
    <property type="project" value="TreeGrafter"/>
</dbReference>
<evidence type="ECO:0000256" key="1">
    <source>
        <dbReference type="ARBA" id="ARBA00004613"/>
    </source>
</evidence>
<dbReference type="InterPro" id="IPR036857">
    <property type="entry name" value="Thyroglobulin_1_sf"/>
</dbReference>
<keyword evidence="4 6" id="KW-1015">Disulfide bond</keyword>
<reference evidence="8" key="1">
    <citation type="submission" date="2025-08" db="UniProtKB">
        <authorList>
            <consortium name="Ensembl"/>
        </authorList>
    </citation>
    <scope>IDENTIFICATION</scope>
</reference>
<dbReference type="Proteomes" id="UP000261480">
    <property type="component" value="Unplaced"/>
</dbReference>
<evidence type="ECO:0000256" key="2">
    <source>
        <dbReference type="ARBA" id="ARBA00022525"/>
    </source>
</evidence>
<comment type="subcellular location">
    <subcellularLocation>
        <location evidence="1">Secreted</location>
    </subcellularLocation>
</comment>
<evidence type="ECO:0000313" key="9">
    <source>
        <dbReference type="Proteomes" id="UP000261480"/>
    </source>
</evidence>
<dbReference type="PROSITE" id="PS51162">
    <property type="entry name" value="THYROGLOBULIN_1_2"/>
    <property type="match status" value="1"/>
</dbReference>
<feature type="disulfide bond" evidence="6">
    <location>
        <begin position="60"/>
        <end position="67"/>
    </location>
</feature>
<dbReference type="InterPro" id="IPR000716">
    <property type="entry name" value="Thyroglobulin_1"/>
</dbReference>
<evidence type="ECO:0000313" key="8">
    <source>
        <dbReference type="Ensembl" id="ENSPMEP00000012459.1"/>
    </source>
</evidence>
<evidence type="ECO:0000259" key="7">
    <source>
        <dbReference type="PROSITE" id="PS51162"/>
    </source>
</evidence>
<feature type="domain" description="Thyroglobulin type-1" evidence="7">
    <location>
        <begin position="22"/>
        <end position="98"/>
    </location>
</feature>
<evidence type="ECO:0000256" key="5">
    <source>
        <dbReference type="ARBA" id="ARBA00023180"/>
    </source>
</evidence>
<comment type="caution">
    <text evidence="6">Lacks conserved residue(s) required for the propagation of feature annotation.</text>
</comment>
<dbReference type="PANTHER" id="PTHR12352">
    <property type="entry name" value="SECRETED MODULAR CALCIUM-BINDING PROTEIN"/>
    <property type="match status" value="1"/>
</dbReference>
<dbReference type="AlphaFoldDB" id="A0A3B3XBW8"/>
<dbReference type="PANTHER" id="PTHR12352:SF3">
    <property type="entry name" value="NIDOGEN-2"/>
    <property type="match status" value="1"/>
</dbReference>
<evidence type="ECO:0000256" key="4">
    <source>
        <dbReference type="ARBA" id="ARBA00023157"/>
    </source>
</evidence>
<keyword evidence="2" id="KW-0964">Secreted</keyword>
<keyword evidence="9" id="KW-1185">Reference proteome</keyword>
<dbReference type="Gene3D" id="4.10.800.10">
    <property type="entry name" value="Thyroglobulin type-1"/>
    <property type="match status" value="1"/>
</dbReference>
<dbReference type="Pfam" id="PF00086">
    <property type="entry name" value="Thyroglobulin_1"/>
    <property type="match status" value="1"/>
</dbReference>
<dbReference type="SUPFAM" id="SSF57610">
    <property type="entry name" value="Thyroglobulin type-1 domain"/>
    <property type="match status" value="1"/>
</dbReference>
<dbReference type="GO" id="GO:0005604">
    <property type="term" value="C:basement membrane"/>
    <property type="evidence" value="ECO:0007669"/>
    <property type="project" value="TreeGrafter"/>
</dbReference>
<organism evidence="8 9">
    <name type="scientific">Poecilia mexicana</name>
    <dbReference type="NCBI Taxonomy" id="48701"/>
    <lineage>
        <taxon>Eukaryota</taxon>
        <taxon>Metazoa</taxon>
        <taxon>Chordata</taxon>
        <taxon>Craniata</taxon>
        <taxon>Vertebrata</taxon>
        <taxon>Euteleostomi</taxon>
        <taxon>Actinopterygii</taxon>
        <taxon>Neopterygii</taxon>
        <taxon>Teleostei</taxon>
        <taxon>Neoteleostei</taxon>
        <taxon>Acanthomorphata</taxon>
        <taxon>Ovalentaria</taxon>
        <taxon>Atherinomorphae</taxon>
        <taxon>Cyprinodontiformes</taxon>
        <taxon>Poeciliidae</taxon>
        <taxon>Poeciliinae</taxon>
        <taxon>Poecilia</taxon>
    </lineage>
</organism>
<evidence type="ECO:0000256" key="3">
    <source>
        <dbReference type="ARBA" id="ARBA00022737"/>
    </source>
</evidence>
<dbReference type="FunFam" id="4.10.800.10:FF:000001">
    <property type="entry name" value="Testican-3 isoform 2"/>
    <property type="match status" value="1"/>
</dbReference>
<protein>
    <recommendedName>
        <fullName evidence="7">Thyroglobulin type-1 domain-containing protein</fullName>
    </recommendedName>
</protein>
<keyword evidence="3" id="KW-0677">Repeat</keyword>
<name>A0A3B3XBW8_9TELE</name>
<dbReference type="SMART" id="SM00211">
    <property type="entry name" value="TY"/>
    <property type="match status" value="1"/>
</dbReference>
<dbReference type="PROSITE" id="PS00484">
    <property type="entry name" value="THYROGLOBULIN_1_1"/>
    <property type="match status" value="1"/>
</dbReference>
<evidence type="ECO:0000256" key="6">
    <source>
        <dbReference type="PROSITE-ProRule" id="PRU00500"/>
    </source>
</evidence>
<dbReference type="CDD" id="cd00191">
    <property type="entry name" value="TY"/>
    <property type="match status" value="1"/>
</dbReference>
<dbReference type="GO" id="GO:0005615">
    <property type="term" value="C:extracellular space"/>
    <property type="evidence" value="ECO:0007669"/>
    <property type="project" value="TreeGrafter"/>
</dbReference>
<accession>A0A3B3XBW8</accession>